<evidence type="ECO:0000313" key="3">
    <source>
        <dbReference type="Proteomes" id="UP000299102"/>
    </source>
</evidence>
<feature type="compositionally biased region" description="Basic and acidic residues" evidence="1">
    <location>
        <begin position="185"/>
        <end position="194"/>
    </location>
</feature>
<accession>A0A4C1YA08</accession>
<evidence type="ECO:0000313" key="2">
    <source>
        <dbReference type="EMBL" id="GBP71377.1"/>
    </source>
</evidence>
<reference evidence="2 3" key="1">
    <citation type="journal article" date="2019" name="Commun. Biol.">
        <title>The bagworm genome reveals a unique fibroin gene that provides high tensile strength.</title>
        <authorList>
            <person name="Kono N."/>
            <person name="Nakamura H."/>
            <person name="Ohtoshi R."/>
            <person name="Tomita M."/>
            <person name="Numata K."/>
            <person name="Arakawa K."/>
        </authorList>
    </citation>
    <scope>NUCLEOTIDE SEQUENCE [LARGE SCALE GENOMIC DNA]</scope>
</reference>
<gene>
    <name evidence="2" type="ORF">EVAR_50275_1</name>
</gene>
<dbReference type="AlphaFoldDB" id="A0A4C1YA08"/>
<dbReference type="Proteomes" id="UP000299102">
    <property type="component" value="Unassembled WGS sequence"/>
</dbReference>
<dbReference type="OrthoDB" id="6348293at2759"/>
<sequence length="218" mass="24246">MLCGFSSRNCHVYRDRIVVRCTFYWLAVDKSIDVVLLVRSKEKVMTEKVFNMVEGNRESALGHRNKQRHTSCCVVDIKSLKGRDSSFNVLLFLSALTYKTVTQTGTVCELYIIYKSGQHKNTELSAYATRLGALGAGDVCFSGPGGPVAAEPPQRFSASFIPNLRFELGRVVESELKAVLEVTSRKEPESESKVGPRMKLRMGLGSKTSVETKSKLRV</sequence>
<protein>
    <submittedName>
        <fullName evidence="2">Uncharacterized protein</fullName>
    </submittedName>
</protein>
<proteinExistence type="predicted"/>
<comment type="caution">
    <text evidence="2">The sequence shown here is derived from an EMBL/GenBank/DDBJ whole genome shotgun (WGS) entry which is preliminary data.</text>
</comment>
<name>A0A4C1YA08_EUMVA</name>
<organism evidence="2 3">
    <name type="scientific">Eumeta variegata</name>
    <name type="common">Bagworm moth</name>
    <name type="synonym">Eumeta japonica</name>
    <dbReference type="NCBI Taxonomy" id="151549"/>
    <lineage>
        <taxon>Eukaryota</taxon>
        <taxon>Metazoa</taxon>
        <taxon>Ecdysozoa</taxon>
        <taxon>Arthropoda</taxon>
        <taxon>Hexapoda</taxon>
        <taxon>Insecta</taxon>
        <taxon>Pterygota</taxon>
        <taxon>Neoptera</taxon>
        <taxon>Endopterygota</taxon>
        <taxon>Lepidoptera</taxon>
        <taxon>Glossata</taxon>
        <taxon>Ditrysia</taxon>
        <taxon>Tineoidea</taxon>
        <taxon>Psychidae</taxon>
        <taxon>Oiketicinae</taxon>
        <taxon>Eumeta</taxon>
    </lineage>
</organism>
<keyword evidence="3" id="KW-1185">Reference proteome</keyword>
<dbReference type="EMBL" id="BGZK01001105">
    <property type="protein sequence ID" value="GBP71377.1"/>
    <property type="molecule type" value="Genomic_DNA"/>
</dbReference>
<evidence type="ECO:0000256" key="1">
    <source>
        <dbReference type="SAM" id="MobiDB-lite"/>
    </source>
</evidence>
<feature type="region of interest" description="Disordered" evidence="1">
    <location>
        <begin position="185"/>
        <end position="218"/>
    </location>
</feature>